<dbReference type="SMR" id="A0A314LFE3"/>
<name>A0A314LFE3_NICAT</name>
<keyword evidence="3" id="KW-0804">Transcription</keyword>
<dbReference type="PANTHER" id="PTHR31314:SF188">
    <property type="entry name" value="TRANSCRIPTION FACTOR KAN2 ISOFORM X1-RELATED"/>
    <property type="match status" value="1"/>
</dbReference>
<reference evidence="6" key="1">
    <citation type="submission" date="2016-11" db="EMBL/GenBank/DDBJ databases">
        <title>The genome of Nicotiana attenuata.</title>
        <authorList>
            <person name="Xu S."/>
            <person name="Brockmoeller T."/>
            <person name="Gaquerel E."/>
            <person name="Navarro A."/>
            <person name="Kuhl H."/>
            <person name="Gase K."/>
            <person name="Ling Z."/>
            <person name="Zhou W."/>
            <person name="Kreitzer C."/>
            <person name="Stanke M."/>
            <person name="Tang H."/>
            <person name="Lyons E."/>
            <person name="Pandey P."/>
            <person name="Pandey S.P."/>
            <person name="Timmermann B."/>
            <person name="Baldwin I.T."/>
        </authorList>
    </citation>
    <scope>NUCLEOTIDE SEQUENCE [LARGE SCALE GENOMIC DNA]</scope>
    <source>
        <strain evidence="6">UT</strain>
    </source>
</reference>
<dbReference type="InterPro" id="IPR017930">
    <property type="entry name" value="Myb_dom"/>
</dbReference>
<evidence type="ECO:0000256" key="3">
    <source>
        <dbReference type="ARBA" id="ARBA00023163"/>
    </source>
</evidence>
<dbReference type="AlphaFoldDB" id="A0A314LFE3"/>
<dbReference type="OrthoDB" id="551907at2759"/>
<dbReference type="GO" id="GO:0000976">
    <property type="term" value="F:transcription cis-regulatory region binding"/>
    <property type="evidence" value="ECO:0007669"/>
    <property type="project" value="UniProtKB-ARBA"/>
</dbReference>
<dbReference type="InterPro" id="IPR006447">
    <property type="entry name" value="Myb_dom_plants"/>
</dbReference>
<keyword evidence="2" id="KW-0805">Transcription regulation</keyword>
<keyword evidence="4" id="KW-0539">Nucleus</keyword>
<dbReference type="NCBIfam" id="TIGR01557">
    <property type="entry name" value="myb_SHAQKYF"/>
    <property type="match status" value="1"/>
</dbReference>
<gene>
    <name evidence="6" type="ORF">A4A49_06988</name>
</gene>
<dbReference type="InterPro" id="IPR046955">
    <property type="entry name" value="PHR1-like"/>
</dbReference>
<sequence>MGNCERNNGGVRQYRRSKVPRLRWTPHLHQCFLLAIQKLGGHDKATPKLVLQMMDVRGLTISHVKSHLQMYRSMKSDVNWQAGGERSKGKEWVEDDHSHHQQEEVYHSCCNPTIETSESPFPIYNPLPTKRDRLREAVANYPYSGDDYMQTSINYTKKSGVNNAEKKGITGFRWQQICDTQREAVDHLSHTASFSLHFFQTSNAAFQQSQDFKLSMQEDENWKSSKKRKFESLRNGEEEEDSCRLSLSLSLHHPCAQRSTTSASTNEAISSYSDCNYWNSSSEKHSLNLDLSIALS</sequence>
<dbReference type="Pfam" id="PF00249">
    <property type="entry name" value="Myb_DNA-binding"/>
    <property type="match status" value="1"/>
</dbReference>
<comment type="subcellular location">
    <subcellularLocation>
        <location evidence="1">Nucleus</location>
    </subcellularLocation>
</comment>
<dbReference type="PANTHER" id="PTHR31314">
    <property type="entry name" value="MYB FAMILY TRANSCRIPTION FACTOR PHL7-LIKE"/>
    <property type="match status" value="1"/>
</dbReference>
<dbReference type="InterPro" id="IPR009057">
    <property type="entry name" value="Homeodomain-like_sf"/>
</dbReference>
<dbReference type="GO" id="GO:0005634">
    <property type="term" value="C:nucleus"/>
    <property type="evidence" value="ECO:0007669"/>
    <property type="project" value="UniProtKB-SubCell"/>
</dbReference>
<dbReference type="Gene3D" id="1.10.10.60">
    <property type="entry name" value="Homeodomain-like"/>
    <property type="match status" value="1"/>
</dbReference>
<evidence type="ECO:0000256" key="2">
    <source>
        <dbReference type="ARBA" id="ARBA00023015"/>
    </source>
</evidence>
<feature type="domain" description="HTH myb-type" evidence="5">
    <location>
        <begin position="16"/>
        <end position="76"/>
    </location>
</feature>
<dbReference type="InterPro" id="IPR001005">
    <property type="entry name" value="SANT/Myb"/>
</dbReference>
<evidence type="ECO:0000256" key="1">
    <source>
        <dbReference type="ARBA" id="ARBA00004123"/>
    </source>
</evidence>
<protein>
    <submittedName>
        <fullName evidence="6">Myb family transcription factor</fullName>
    </submittedName>
</protein>
<dbReference type="PROSITE" id="PS51294">
    <property type="entry name" value="HTH_MYB"/>
    <property type="match status" value="1"/>
</dbReference>
<dbReference type="SUPFAM" id="SSF46689">
    <property type="entry name" value="Homeodomain-like"/>
    <property type="match status" value="1"/>
</dbReference>
<dbReference type="Proteomes" id="UP000187609">
    <property type="component" value="Unassembled WGS sequence"/>
</dbReference>
<accession>A0A314LFE3</accession>
<dbReference type="EMBL" id="MJEQ01000022">
    <property type="protein sequence ID" value="OIT40470.1"/>
    <property type="molecule type" value="Genomic_DNA"/>
</dbReference>
<evidence type="ECO:0000313" key="7">
    <source>
        <dbReference type="Proteomes" id="UP000187609"/>
    </source>
</evidence>
<keyword evidence="7" id="KW-1185">Reference proteome</keyword>
<dbReference type="STRING" id="49451.A0A314LFE3"/>
<evidence type="ECO:0000259" key="5">
    <source>
        <dbReference type="PROSITE" id="PS51294"/>
    </source>
</evidence>
<dbReference type="GO" id="GO:0003700">
    <property type="term" value="F:DNA-binding transcription factor activity"/>
    <property type="evidence" value="ECO:0007669"/>
    <property type="project" value="InterPro"/>
</dbReference>
<evidence type="ECO:0000313" key="6">
    <source>
        <dbReference type="EMBL" id="OIT40470.1"/>
    </source>
</evidence>
<proteinExistence type="predicted"/>
<comment type="caution">
    <text evidence="6">The sequence shown here is derived from an EMBL/GenBank/DDBJ whole genome shotgun (WGS) entry which is preliminary data.</text>
</comment>
<dbReference type="FunFam" id="1.10.10.60:FF:000002">
    <property type="entry name" value="Myb family transcription factor"/>
    <property type="match status" value="1"/>
</dbReference>
<dbReference type="KEGG" id="nau:109236751"/>
<dbReference type="GO" id="GO:0010597">
    <property type="term" value="P:green leaf volatile biosynthetic process"/>
    <property type="evidence" value="ECO:0007669"/>
    <property type="project" value="UniProtKB-ARBA"/>
</dbReference>
<organism evidence="6 7">
    <name type="scientific">Nicotiana attenuata</name>
    <name type="common">Coyote tobacco</name>
    <dbReference type="NCBI Taxonomy" id="49451"/>
    <lineage>
        <taxon>Eukaryota</taxon>
        <taxon>Viridiplantae</taxon>
        <taxon>Streptophyta</taxon>
        <taxon>Embryophyta</taxon>
        <taxon>Tracheophyta</taxon>
        <taxon>Spermatophyta</taxon>
        <taxon>Magnoliopsida</taxon>
        <taxon>eudicotyledons</taxon>
        <taxon>Gunneridae</taxon>
        <taxon>Pentapetalae</taxon>
        <taxon>asterids</taxon>
        <taxon>lamiids</taxon>
        <taxon>Solanales</taxon>
        <taxon>Solanaceae</taxon>
        <taxon>Nicotianoideae</taxon>
        <taxon>Nicotianeae</taxon>
        <taxon>Nicotiana</taxon>
    </lineage>
</organism>
<dbReference type="Gramene" id="OIT40470">
    <property type="protein sequence ID" value="OIT40470"/>
    <property type="gene ID" value="A4A49_06988"/>
</dbReference>
<evidence type="ECO:0000256" key="4">
    <source>
        <dbReference type="ARBA" id="ARBA00023242"/>
    </source>
</evidence>